<keyword evidence="4 11" id="KW-1134">Transmembrane beta strand</keyword>
<evidence type="ECO:0000256" key="9">
    <source>
        <dbReference type="ARBA" id="ARBA00023170"/>
    </source>
</evidence>
<dbReference type="InterPro" id="IPR037066">
    <property type="entry name" value="Plug_dom_sf"/>
</dbReference>
<evidence type="ECO:0000259" key="15">
    <source>
        <dbReference type="Pfam" id="PF07715"/>
    </source>
</evidence>
<evidence type="ECO:0000256" key="1">
    <source>
        <dbReference type="ARBA" id="ARBA00004571"/>
    </source>
</evidence>
<evidence type="ECO:0000256" key="3">
    <source>
        <dbReference type="ARBA" id="ARBA00022448"/>
    </source>
</evidence>
<evidence type="ECO:0000256" key="13">
    <source>
        <dbReference type="SAM" id="SignalP"/>
    </source>
</evidence>
<keyword evidence="7 12" id="KW-0798">TonB box</keyword>
<dbReference type="InterPro" id="IPR036942">
    <property type="entry name" value="Beta-barrel_TonB_sf"/>
</dbReference>
<protein>
    <submittedName>
        <fullName evidence="16">Ligand-gated channel</fullName>
    </submittedName>
</protein>
<evidence type="ECO:0000313" key="16">
    <source>
        <dbReference type="EMBL" id="GLS27569.1"/>
    </source>
</evidence>
<dbReference type="Proteomes" id="UP001156870">
    <property type="component" value="Unassembled WGS sequence"/>
</dbReference>
<evidence type="ECO:0000256" key="6">
    <source>
        <dbReference type="ARBA" id="ARBA00022729"/>
    </source>
</evidence>
<gene>
    <name evidence="16" type="ORF">GCM10007877_32880</name>
</gene>
<dbReference type="SUPFAM" id="SSF56935">
    <property type="entry name" value="Porins"/>
    <property type="match status" value="1"/>
</dbReference>
<comment type="similarity">
    <text evidence="2">Belongs to the TonB-dependent receptor family. Hemoglobin/haptoglobin binding protein subfamily.</text>
</comment>
<dbReference type="Gene3D" id="2.170.130.10">
    <property type="entry name" value="TonB-dependent receptor, plug domain"/>
    <property type="match status" value="1"/>
</dbReference>
<evidence type="ECO:0000256" key="10">
    <source>
        <dbReference type="ARBA" id="ARBA00023237"/>
    </source>
</evidence>
<dbReference type="PANTHER" id="PTHR30069:SF29">
    <property type="entry name" value="HEMOGLOBIN AND HEMOGLOBIN-HAPTOGLOBIN-BINDING PROTEIN 1-RELATED"/>
    <property type="match status" value="1"/>
</dbReference>
<name>A0AA37T6B1_9GAMM</name>
<evidence type="ECO:0000256" key="11">
    <source>
        <dbReference type="PROSITE-ProRule" id="PRU01360"/>
    </source>
</evidence>
<comment type="subcellular location">
    <subcellularLocation>
        <location evidence="1 11">Cell outer membrane</location>
        <topology evidence="1 11">Multi-pass membrane protein</topology>
    </subcellularLocation>
</comment>
<dbReference type="EMBL" id="BSPD01000080">
    <property type="protein sequence ID" value="GLS27569.1"/>
    <property type="molecule type" value="Genomic_DNA"/>
</dbReference>
<keyword evidence="17" id="KW-1185">Reference proteome</keyword>
<accession>A0AA37T6B1</accession>
<feature type="signal peptide" evidence="13">
    <location>
        <begin position="1"/>
        <end position="26"/>
    </location>
</feature>
<evidence type="ECO:0000256" key="7">
    <source>
        <dbReference type="ARBA" id="ARBA00023077"/>
    </source>
</evidence>
<feature type="domain" description="TonB-dependent receptor-like beta-barrel" evidence="14">
    <location>
        <begin position="215"/>
        <end position="613"/>
    </location>
</feature>
<dbReference type="InterPro" id="IPR039426">
    <property type="entry name" value="TonB-dep_rcpt-like"/>
</dbReference>
<dbReference type="GO" id="GO:0015344">
    <property type="term" value="F:siderophore uptake transmembrane transporter activity"/>
    <property type="evidence" value="ECO:0007669"/>
    <property type="project" value="TreeGrafter"/>
</dbReference>
<keyword evidence="6 13" id="KW-0732">Signal</keyword>
<dbReference type="Gene3D" id="2.40.170.20">
    <property type="entry name" value="TonB-dependent receptor, beta-barrel domain"/>
    <property type="match status" value="1"/>
</dbReference>
<dbReference type="PROSITE" id="PS52016">
    <property type="entry name" value="TONB_DEPENDENT_REC_3"/>
    <property type="match status" value="1"/>
</dbReference>
<keyword evidence="8 11" id="KW-0472">Membrane</keyword>
<reference evidence="16 17" key="1">
    <citation type="journal article" date="2014" name="Int. J. Syst. Evol. Microbiol.">
        <title>Complete genome sequence of Corynebacterium casei LMG S-19264T (=DSM 44701T), isolated from a smear-ripened cheese.</title>
        <authorList>
            <consortium name="US DOE Joint Genome Institute (JGI-PGF)"/>
            <person name="Walter F."/>
            <person name="Albersmeier A."/>
            <person name="Kalinowski J."/>
            <person name="Ruckert C."/>
        </authorList>
    </citation>
    <scope>NUCLEOTIDE SEQUENCE [LARGE SCALE GENOMIC DNA]</scope>
    <source>
        <strain evidence="16 17">NBRC 110095</strain>
    </source>
</reference>
<keyword evidence="10 11" id="KW-0998">Cell outer membrane</keyword>
<comment type="caution">
    <text evidence="16">The sequence shown here is derived from an EMBL/GenBank/DDBJ whole genome shotgun (WGS) entry which is preliminary data.</text>
</comment>
<dbReference type="AlphaFoldDB" id="A0AA37T6B1"/>
<dbReference type="Pfam" id="PF07715">
    <property type="entry name" value="Plug"/>
    <property type="match status" value="1"/>
</dbReference>
<feature type="domain" description="TonB-dependent receptor plug" evidence="15">
    <location>
        <begin position="60"/>
        <end position="165"/>
    </location>
</feature>
<dbReference type="GO" id="GO:0009279">
    <property type="term" value="C:cell outer membrane"/>
    <property type="evidence" value="ECO:0007669"/>
    <property type="project" value="UniProtKB-SubCell"/>
</dbReference>
<evidence type="ECO:0000256" key="4">
    <source>
        <dbReference type="ARBA" id="ARBA00022452"/>
    </source>
</evidence>
<evidence type="ECO:0000256" key="12">
    <source>
        <dbReference type="RuleBase" id="RU003357"/>
    </source>
</evidence>
<sequence>MTFNKTALASLCVLASAATVTTTTTASDLNSASNSASNDKREKLEEVIVISNRVKTPLFQVGSDVSVVSFDDIQHRGQQNLAEVLRTQAGIGVSNLGGIGKQTSVRVRGEEGFRTQMRVDGVKIANVSAPQVSPLFDDLLSVNVERVEILRGPQGMVYGADAGGVVSVTTLEPSAGFVGNVGVEAGSFGTHQVSSGVSFGDERGGVVISGARIKTDGFNARTIDTEGEKDGYDNTTVHLKAKYEVADGLTLRSVYRSVEADNEYDSCFAADFSPSMTCRTENNYTVANVGADYESDTFTQSLSITQSTFESDYATNGQRSFTLESKLDRVEYNGSLSFSDSVKAIYGVDFEAEDASRSDLEREQWGAYALLETNINDQWFFSAGARNDSTHRFGDFDSYRLTGAFVQEFGAGTLKFRSSYGTGFRAPSLSEQAYNLGVFAFGETAGVILEEETSEGYDVGIDWFGENSLIIQATYFDQTIENEINGIFAFNPAFGSTSFAGYVNGDGESESRGVEVSTSFALSGSFNVWGNATYNDTETSLGLQRVRRPEWMVNAGLTWRGFGDRFTVSPSARWVANREGLIEDTLDDYAVLDLTASVEVVRNLEVYGRVENLTDREFVEAAGFNTAGRGAYAGVRYSFD</sequence>
<evidence type="ECO:0000256" key="5">
    <source>
        <dbReference type="ARBA" id="ARBA00022692"/>
    </source>
</evidence>
<dbReference type="InterPro" id="IPR000531">
    <property type="entry name" value="Beta-barrel_TonB"/>
</dbReference>
<dbReference type="InterPro" id="IPR012910">
    <property type="entry name" value="Plug_dom"/>
</dbReference>
<evidence type="ECO:0000313" key="17">
    <source>
        <dbReference type="Proteomes" id="UP001156870"/>
    </source>
</evidence>
<keyword evidence="9" id="KW-0675">Receptor</keyword>
<evidence type="ECO:0000256" key="8">
    <source>
        <dbReference type="ARBA" id="ARBA00023136"/>
    </source>
</evidence>
<dbReference type="RefSeq" id="WP_232593959.1">
    <property type="nucleotide sequence ID" value="NZ_BSPD01000080.1"/>
</dbReference>
<keyword evidence="5 11" id="KW-0812">Transmembrane</keyword>
<evidence type="ECO:0000259" key="14">
    <source>
        <dbReference type="Pfam" id="PF00593"/>
    </source>
</evidence>
<dbReference type="CDD" id="cd01347">
    <property type="entry name" value="ligand_gated_channel"/>
    <property type="match status" value="1"/>
</dbReference>
<proteinExistence type="inferred from homology"/>
<feature type="chain" id="PRO_5041331340" evidence="13">
    <location>
        <begin position="27"/>
        <end position="640"/>
    </location>
</feature>
<dbReference type="PANTHER" id="PTHR30069">
    <property type="entry name" value="TONB-DEPENDENT OUTER MEMBRANE RECEPTOR"/>
    <property type="match status" value="1"/>
</dbReference>
<keyword evidence="3 11" id="KW-0813">Transport</keyword>
<evidence type="ECO:0000256" key="2">
    <source>
        <dbReference type="ARBA" id="ARBA00008143"/>
    </source>
</evidence>
<dbReference type="Pfam" id="PF00593">
    <property type="entry name" value="TonB_dep_Rec_b-barrel"/>
    <property type="match status" value="1"/>
</dbReference>
<dbReference type="GO" id="GO:0044718">
    <property type="term" value="P:siderophore transmembrane transport"/>
    <property type="evidence" value="ECO:0007669"/>
    <property type="project" value="TreeGrafter"/>
</dbReference>
<organism evidence="16 17">
    <name type="scientific">Marinibactrum halimedae</name>
    <dbReference type="NCBI Taxonomy" id="1444977"/>
    <lineage>
        <taxon>Bacteria</taxon>
        <taxon>Pseudomonadati</taxon>
        <taxon>Pseudomonadota</taxon>
        <taxon>Gammaproteobacteria</taxon>
        <taxon>Cellvibrionales</taxon>
        <taxon>Cellvibrionaceae</taxon>
        <taxon>Marinibactrum</taxon>
    </lineage>
</organism>